<reference evidence="1" key="1">
    <citation type="journal article" date="2021" name="Proc. Natl. Acad. Sci. U.S.A.">
        <title>A Catalog of Tens of Thousands of Viruses from Human Metagenomes Reveals Hidden Associations with Chronic Diseases.</title>
        <authorList>
            <person name="Tisza M.J."/>
            <person name="Buck C.B."/>
        </authorList>
    </citation>
    <scope>NUCLEOTIDE SEQUENCE</scope>
    <source>
        <strain evidence="1">Ctj3P51</strain>
    </source>
</reference>
<protein>
    <submittedName>
        <fullName evidence="1">Uncharacterized protein</fullName>
    </submittedName>
</protein>
<dbReference type="EMBL" id="BK015217">
    <property type="protein sequence ID" value="DAD96460.1"/>
    <property type="molecule type" value="Genomic_DNA"/>
</dbReference>
<sequence>MNDLFKDIDNQLNLIKLLDQYEVELGILKENQFVTVAISHGNGNTETFNVPIEDIVYMSEYGTLSFPGTHILQYLLWWTDSQLTERLNKIIDYILERDWTENDIEIEMYNLEQFINNFIKGYIAGQIKEMTFLADKTNQIGLVDFPVDVSMLKNYIQCKISKKV</sequence>
<accession>A0A8S5NQ01</accession>
<proteinExistence type="predicted"/>
<organism evidence="1">
    <name type="scientific">Myoviridae sp. ctj3P51</name>
    <dbReference type="NCBI Taxonomy" id="2826687"/>
    <lineage>
        <taxon>Viruses</taxon>
        <taxon>Duplodnaviria</taxon>
        <taxon>Heunggongvirae</taxon>
        <taxon>Uroviricota</taxon>
        <taxon>Caudoviricetes</taxon>
    </lineage>
</organism>
<name>A0A8S5NQ01_9CAUD</name>
<evidence type="ECO:0000313" key="1">
    <source>
        <dbReference type="EMBL" id="DAD96460.1"/>
    </source>
</evidence>